<reference evidence="1 2" key="1">
    <citation type="journal article" date="2017" name="Genome Biol. Evol.">
        <title>Phytophthora megakarya and P. palmivora, closely related causal agents of cacao black pod rot, underwent increases in genome sizes and gene numbers by different mechanisms.</title>
        <authorList>
            <person name="Ali S.S."/>
            <person name="Shao J."/>
            <person name="Lary D.J."/>
            <person name="Kronmiller B."/>
            <person name="Shen D."/>
            <person name="Strem M.D."/>
            <person name="Amoako-Attah I."/>
            <person name="Akrofi A.Y."/>
            <person name="Begoude B.A."/>
            <person name="Ten Hoopen G.M."/>
            <person name="Coulibaly K."/>
            <person name="Kebe B.I."/>
            <person name="Melnick R.L."/>
            <person name="Guiltinan M.J."/>
            <person name="Tyler B.M."/>
            <person name="Meinhardt L.W."/>
            <person name="Bailey B.A."/>
        </authorList>
    </citation>
    <scope>NUCLEOTIDE SEQUENCE [LARGE SCALE GENOMIC DNA]</scope>
    <source>
        <strain evidence="2">sbr112.9</strain>
    </source>
</reference>
<sequence length="289" mass="32538">MASRWFHRTRARINTMEDTIATSTTYSPTSFIYGVTAKQFIPLECFDFTVVRESQLIVFYCLFQWLSTLFTALGDVPVDNCLLRPHDAPGHSTFGKQRGGVEVLMATPEPGIQSAVVDLYDFLPKTTNAVVNNFRLSVTRTLSLAILEYPLPYSVHLLDCHVLPSVLLGGRVPDRVEGQGCDHIHLQNKTKTSVKTKRWRFENYTKVLKKAGRSNFEWLDQPKLVTLNYAFCGEEKPAPATPCLADLYAPRHCPKPLGECPLSHFTLHQVLEPSQMIFCASDGQAKMNE</sequence>
<dbReference type="AlphaFoldDB" id="A0A2P4X216"/>
<evidence type="ECO:0000313" key="1">
    <source>
        <dbReference type="EMBL" id="POM59593.1"/>
    </source>
</evidence>
<evidence type="ECO:0000313" key="2">
    <source>
        <dbReference type="Proteomes" id="UP000237271"/>
    </source>
</evidence>
<dbReference type="Proteomes" id="UP000237271">
    <property type="component" value="Unassembled WGS sequence"/>
</dbReference>
<dbReference type="EMBL" id="NCKW01017091">
    <property type="protein sequence ID" value="POM59593.1"/>
    <property type="molecule type" value="Genomic_DNA"/>
</dbReference>
<proteinExistence type="predicted"/>
<comment type="caution">
    <text evidence="1">The sequence shown here is derived from an EMBL/GenBank/DDBJ whole genome shotgun (WGS) entry which is preliminary data.</text>
</comment>
<gene>
    <name evidence="1" type="ORF">PHPALM_31648</name>
</gene>
<organism evidence="1 2">
    <name type="scientific">Phytophthora palmivora</name>
    <dbReference type="NCBI Taxonomy" id="4796"/>
    <lineage>
        <taxon>Eukaryota</taxon>
        <taxon>Sar</taxon>
        <taxon>Stramenopiles</taxon>
        <taxon>Oomycota</taxon>
        <taxon>Peronosporomycetes</taxon>
        <taxon>Peronosporales</taxon>
        <taxon>Peronosporaceae</taxon>
        <taxon>Phytophthora</taxon>
    </lineage>
</organism>
<name>A0A2P4X216_9STRA</name>
<keyword evidence="2" id="KW-1185">Reference proteome</keyword>
<accession>A0A2P4X216</accession>
<protein>
    <submittedName>
        <fullName evidence="1">Uncharacterized protein</fullName>
    </submittedName>
</protein>